<evidence type="ECO:0000256" key="3">
    <source>
        <dbReference type="PROSITE-ProRule" id="PRU10141"/>
    </source>
</evidence>
<dbReference type="InterPro" id="IPR051681">
    <property type="entry name" value="Ser/Thr_Kinases-Pseudokinases"/>
</dbReference>
<dbReference type="Gene3D" id="1.10.510.10">
    <property type="entry name" value="Transferase(Phosphotransferase) domain 1"/>
    <property type="match status" value="1"/>
</dbReference>
<keyword evidence="1 3" id="KW-0547">Nucleotide-binding</keyword>
<name>A0A0D2M4F4_9CHLO</name>
<feature type="domain" description="Serine-threonine/tyrosine-protein kinase catalytic" evidence="4">
    <location>
        <begin position="54"/>
        <end position="155"/>
    </location>
</feature>
<organism evidence="5 6">
    <name type="scientific">Monoraphidium neglectum</name>
    <dbReference type="NCBI Taxonomy" id="145388"/>
    <lineage>
        <taxon>Eukaryota</taxon>
        <taxon>Viridiplantae</taxon>
        <taxon>Chlorophyta</taxon>
        <taxon>core chlorophytes</taxon>
        <taxon>Chlorophyceae</taxon>
        <taxon>CS clade</taxon>
        <taxon>Sphaeropleales</taxon>
        <taxon>Selenastraceae</taxon>
        <taxon>Monoraphidium</taxon>
    </lineage>
</organism>
<dbReference type="InterPro" id="IPR017441">
    <property type="entry name" value="Protein_kinase_ATP_BS"/>
</dbReference>
<dbReference type="GO" id="GO:0004674">
    <property type="term" value="F:protein serine/threonine kinase activity"/>
    <property type="evidence" value="ECO:0007669"/>
    <property type="project" value="TreeGrafter"/>
</dbReference>
<dbReference type="InterPro" id="IPR001245">
    <property type="entry name" value="Ser-Thr/Tyr_kinase_cat_dom"/>
</dbReference>
<gene>
    <name evidence="5" type="ORF">MNEG_11824</name>
</gene>
<accession>A0A0D2M4F4</accession>
<evidence type="ECO:0000259" key="4">
    <source>
        <dbReference type="Pfam" id="PF07714"/>
    </source>
</evidence>
<evidence type="ECO:0000313" key="5">
    <source>
        <dbReference type="EMBL" id="KIY96136.1"/>
    </source>
</evidence>
<dbReference type="AlphaFoldDB" id="A0A0D2M4F4"/>
<evidence type="ECO:0000313" key="6">
    <source>
        <dbReference type="Proteomes" id="UP000054498"/>
    </source>
</evidence>
<keyword evidence="2 3" id="KW-0067">ATP-binding</keyword>
<dbReference type="KEGG" id="mng:MNEG_11824"/>
<dbReference type="RefSeq" id="XP_013895156.1">
    <property type="nucleotide sequence ID" value="XM_014039702.1"/>
</dbReference>
<evidence type="ECO:0000256" key="2">
    <source>
        <dbReference type="ARBA" id="ARBA00022840"/>
    </source>
</evidence>
<dbReference type="GO" id="GO:0005524">
    <property type="term" value="F:ATP binding"/>
    <property type="evidence" value="ECO:0007669"/>
    <property type="project" value="UniProtKB-UniRule"/>
</dbReference>
<dbReference type="EMBL" id="KK103144">
    <property type="protein sequence ID" value="KIY96136.1"/>
    <property type="molecule type" value="Genomic_DNA"/>
</dbReference>
<protein>
    <recommendedName>
        <fullName evidence="4">Serine-threonine/tyrosine-protein kinase catalytic domain-containing protein</fullName>
    </recommendedName>
</protein>
<dbReference type="STRING" id="145388.A0A0D2M4F4"/>
<dbReference type="OrthoDB" id="4062651at2759"/>
<sequence>MKTRDNAGSGAGGAPSDSRLGAAMGWARAATGKMHMMLLHSLGWDEKNIPATSLQIIEKLGEGGFAVVEKAWYTPSPGADERLVAVKRMRPQLAEEPGHYEMFQMEIALARKLRHRNIVGYVGCGGGAAARDAANTFFVQELMQGGTLRRLVMRQMLQNPTAIYSDAAGLDICLQ</sequence>
<dbReference type="PANTHER" id="PTHR44329">
    <property type="entry name" value="SERINE/THREONINE-PROTEIN KINASE TNNI3K-RELATED"/>
    <property type="match status" value="1"/>
</dbReference>
<dbReference type="InterPro" id="IPR011009">
    <property type="entry name" value="Kinase-like_dom_sf"/>
</dbReference>
<dbReference type="GeneID" id="25729125"/>
<reference evidence="5 6" key="1">
    <citation type="journal article" date="2013" name="BMC Genomics">
        <title>Reconstruction of the lipid metabolism for the microalga Monoraphidium neglectum from its genome sequence reveals characteristics suitable for biofuel production.</title>
        <authorList>
            <person name="Bogen C."/>
            <person name="Al-Dilaimi A."/>
            <person name="Albersmeier A."/>
            <person name="Wichmann J."/>
            <person name="Grundmann M."/>
            <person name="Rupp O."/>
            <person name="Lauersen K.J."/>
            <person name="Blifernez-Klassen O."/>
            <person name="Kalinowski J."/>
            <person name="Goesmann A."/>
            <person name="Mussgnug J.H."/>
            <person name="Kruse O."/>
        </authorList>
    </citation>
    <scope>NUCLEOTIDE SEQUENCE [LARGE SCALE GENOMIC DNA]</scope>
    <source>
        <strain evidence="5 6">SAG 48.87</strain>
    </source>
</reference>
<dbReference type="PROSITE" id="PS00107">
    <property type="entry name" value="PROTEIN_KINASE_ATP"/>
    <property type="match status" value="1"/>
</dbReference>
<feature type="binding site" evidence="3">
    <location>
        <position position="87"/>
    </location>
    <ligand>
        <name>ATP</name>
        <dbReference type="ChEBI" id="CHEBI:30616"/>
    </ligand>
</feature>
<dbReference type="SUPFAM" id="SSF56112">
    <property type="entry name" value="Protein kinase-like (PK-like)"/>
    <property type="match status" value="1"/>
</dbReference>
<evidence type="ECO:0000256" key="1">
    <source>
        <dbReference type="ARBA" id="ARBA00022741"/>
    </source>
</evidence>
<dbReference type="PANTHER" id="PTHR44329:SF298">
    <property type="entry name" value="MIXED LINEAGE KINASE DOMAIN-LIKE PROTEIN"/>
    <property type="match status" value="1"/>
</dbReference>
<dbReference type="Proteomes" id="UP000054498">
    <property type="component" value="Unassembled WGS sequence"/>
</dbReference>
<proteinExistence type="predicted"/>
<keyword evidence="6" id="KW-1185">Reference proteome</keyword>
<dbReference type="Pfam" id="PF07714">
    <property type="entry name" value="PK_Tyr_Ser-Thr"/>
    <property type="match status" value="1"/>
</dbReference>